<keyword evidence="4" id="KW-1185">Reference proteome</keyword>
<evidence type="ECO:0000256" key="1">
    <source>
        <dbReference type="SAM" id="MobiDB-lite"/>
    </source>
</evidence>
<evidence type="ECO:0000313" key="4">
    <source>
        <dbReference type="Proteomes" id="UP001596292"/>
    </source>
</evidence>
<name>A0ABW2BKR3_9HYPH</name>
<reference evidence="4" key="1">
    <citation type="journal article" date="2019" name="Int. J. Syst. Evol. Microbiol.">
        <title>The Global Catalogue of Microorganisms (GCM) 10K type strain sequencing project: providing services to taxonomists for standard genome sequencing and annotation.</title>
        <authorList>
            <consortium name="The Broad Institute Genomics Platform"/>
            <consortium name="The Broad Institute Genome Sequencing Center for Infectious Disease"/>
            <person name="Wu L."/>
            <person name="Ma J."/>
        </authorList>
    </citation>
    <scope>NUCLEOTIDE SEQUENCE [LARGE SCALE GENOMIC DNA]</scope>
    <source>
        <strain evidence="4">CCUG 48316</strain>
    </source>
</reference>
<feature type="compositionally biased region" description="Low complexity" evidence="1">
    <location>
        <begin position="61"/>
        <end position="70"/>
    </location>
</feature>
<evidence type="ECO:0000259" key="2">
    <source>
        <dbReference type="Pfam" id="PF13717"/>
    </source>
</evidence>
<protein>
    <submittedName>
        <fullName evidence="3">MJ0042-type zinc finger domain-containing protein</fullName>
    </submittedName>
</protein>
<dbReference type="RefSeq" id="WP_378970956.1">
    <property type="nucleotide sequence ID" value="NZ_JBHSWN010000001.1"/>
</dbReference>
<dbReference type="EMBL" id="JBHSWN010000001">
    <property type="protein sequence ID" value="MFC6790775.1"/>
    <property type="molecule type" value="Genomic_DNA"/>
</dbReference>
<sequence length="253" mass="26284">MLITCPTCASSYRIDAAKIGPEGRSVRCAACRETWFLTPDAAVEEAPEPGLGPSDEVSDAAWAEAATAVRETAEPEAPPEEPKPSKRKSPPKKGKKTAKANPFAAKAFLSPPVVLGLALLAALPVACLARTGLVGLIPQTASVFAAIGMPVNRRGLEIRDVVAFQNPGGDESSAELVVEGDLVGVGRANVSVPGLRIEISDAAGKVIRSFPASAPKPNLGKGESARFRAKLTDPPAQGRAVMLRFADATTAKR</sequence>
<accession>A0ABW2BKR3</accession>
<dbReference type="NCBIfam" id="TIGR02098">
    <property type="entry name" value="MJ0042_CXXC"/>
    <property type="match status" value="1"/>
</dbReference>
<proteinExistence type="predicted"/>
<comment type="caution">
    <text evidence="3">The sequence shown here is derived from an EMBL/GenBank/DDBJ whole genome shotgun (WGS) entry which is preliminary data.</text>
</comment>
<dbReference type="Proteomes" id="UP001596292">
    <property type="component" value="Unassembled WGS sequence"/>
</dbReference>
<gene>
    <name evidence="3" type="ORF">ACFQE0_14835</name>
</gene>
<feature type="domain" description="Zinc finger/thioredoxin putative" evidence="2">
    <location>
        <begin position="1"/>
        <end position="36"/>
    </location>
</feature>
<dbReference type="InterPro" id="IPR011723">
    <property type="entry name" value="Znf/thioredoxin_put"/>
</dbReference>
<feature type="region of interest" description="Disordered" evidence="1">
    <location>
        <begin position="61"/>
        <end position="97"/>
    </location>
</feature>
<organism evidence="3 4">
    <name type="scientific">Methylobacterium komagatae</name>
    <dbReference type="NCBI Taxonomy" id="374425"/>
    <lineage>
        <taxon>Bacteria</taxon>
        <taxon>Pseudomonadati</taxon>
        <taxon>Pseudomonadota</taxon>
        <taxon>Alphaproteobacteria</taxon>
        <taxon>Hyphomicrobiales</taxon>
        <taxon>Methylobacteriaceae</taxon>
        <taxon>Methylobacterium</taxon>
    </lineage>
</organism>
<feature type="compositionally biased region" description="Basic residues" evidence="1">
    <location>
        <begin position="85"/>
        <end position="97"/>
    </location>
</feature>
<evidence type="ECO:0000313" key="3">
    <source>
        <dbReference type="EMBL" id="MFC6790775.1"/>
    </source>
</evidence>
<dbReference type="Pfam" id="PF13717">
    <property type="entry name" value="Zn_ribbon_4"/>
    <property type="match status" value="1"/>
</dbReference>